<dbReference type="PANTHER" id="PTHR21240:SF28">
    <property type="entry name" value="ISO-OROTATE DECARBOXYLASE (EUROFUNG)"/>
    <property type="match status" value="1"/>
</dbReference>
<name>A0ABS6ILE2_9HYPH</name>
<dbReference type="RefSeq" id="WP_216962627.1">
    <property type="nucleotide sequence ID" value="NZ_JAHOPB010000001.1"/>
</dbReference>
<dbReference type="Proteomes" id="UP000727907">
    <property type="component" value="Unassembled WGS sequence"/>
</dbReference>
<evidence type="ECO:0000256" key="1">
    <source>
        <dbReference type="SAM" id="MobiDB-lite"/>
    </source>
</evidence>
<feature type="compositionally biased region" description="Basic residues" evidence="1">
    <location>
        <begin position="9"/>
        <end position="21"/>
    </location>
</feature>
<evidence type="ECO:0000313" key="4">
    <source>
        <dbReference type="Proteomes" id="UP000727907"/>
    </source>
</evidence>
<keyword evidence="4" id="KW-1185">Reference proteome</keyword>
<evidence type="ECO:0000313" key="3">
    <source>
        <dbReference type="EMBL" id="MBU8875422.1"/>
    </source>
</evidence>
<dbReference type="EMBL" id="JAHOPB010000001">
    <property type="protein sequence ID" value="MBU8875422.1"/>
    <property type="molecule type" value="Genomic_DNA"/>
</dbReference>
<accession>A0ABS6ILE2</accession>
<comment type="caution">
    <text evidence="3">The sequence shown here is derived from an EMBL/GenBank/DDBJ whole genome shotgun (WGS) entry which is preliminary data.</text>
</comment>
<evidence type="ECO:0000259" key="2">
    <source>
        <dbReference type="Pfam" id="PF04909"/>
    </source>
</evidence>
<reference evidence="3 4" key="1">
    <citation type="submission" date="2021-06" db="EMBL/GenBank/DDBJ databases">
        <authorList>
            <person name="Lee D.H."/>
        </authorList>
    </citation>
    <scope>NUCLEOTIDE SEQUENCE [LARGE SCALE GENOMIC DNA]</scope>
    <source>
        <strain evidence="3 4">MMS21-HV4-11</strain>
    </source>
</reference>
<feature type="domain" description="Amidohydrolase-related" evidence="2">
    <location>
        <begin position="28"/>
        <end position="351"/>
    </location>
</feature>
<dbReference type="InterPro" id="IPR032465">
    <property type="entry name" value="ACMSD"/>
</dbReference>
<sequence length="362" mass="39611">MLYTCEPRPRRHAAATKRGARKTSGPVIDIHCHIVSPEAAALVAASGIAPDEPMGRFSNEATRAVQKAQTETVRPMLTSVERRIADMDRMGVDIQAISPAPPQYFYWTPPELGRDAARLINDNIAATVAKHPDRLVGLGTVPMQAPEFAVAELERAVKTLGLRGVELCTNVAGADLSEERFRPVFAKAEELGVLVFLHPNGFPDGRRFSEHYFSNVIGNPLDSTMAVSHLIFGGVLDAYPKLKICVAHGGGFLPAYAGRMDHAHGARSDCRLCIKKKPSWYLKKMYFDTIVFEESQLEYLVKTYGSDHILMGTDYPFDMGMYEPIAFVSGAKLTAADKQAILGSNAAKLLKVKARRPAQAKG</sequence>
<organism evidence="3 4">
    <name type="scientific">Reyranella humidisoli</name>
    <dbReference type="NCBI Taxonomy" id="2849149"/>
    <lineage>
        <taxon>Bacteria</taxon>
        <taxon>Pseudomonadati</taxon>
        <taxon>Pseudomonadota</taxon>
        <taxon>Alphaproteobacteria</taxon>
        <taxon>Hyphomicrobiales</taxon>
        <taxon>Reyranellaceae</taxon>
        <taxon>Reyranella</taxon>
    </lineage>
</organism>
<gene>
    <name evidence="3" type="ORF">KQ910_16730</name>
</gene>
<dbReference type="InterPro" id="IPR006680">
    <property type="entry name" value="Amidohydro-rel"/>
</dbReference>
<dbReference type="PANTHER" id="PTHR21240">
    <property type="entry name" value="2-AMINO-3-CARBOXYLMUCONATE-6-SEMIALDEHYDE DECARBOXYLASE"/>
    <property type="match status" value="1"/>
</dbReference>
<dbReference type="Pfam" id="PF04909">
    <property type="entry name" value="Amidohydro_2"/>
    <property type="match status" value="1"/>
</dbReference>
<feature type="region of interest" description="Disordered" evidence="1">
    <location>
        <begin position="1"/>
        <end position="22"/>
    </location>
</feature>
<protein>
    <submittedName>
        <fullName evidence="3">Amidohydrolase family protein</fullName>
    </submittedName>
</protein>
<proteinExistence type="predicted"/>